<evidence type="ECO:0000313" key="2">
    <source>
        <dbReference type="Proteomes" id="UP000247647"/>
    </source>
</evidence>
<name>A0A318YYA8_ASPNB</name>
<organism evidence="1 2">
    <name type="scientific">Aspergillus neoniger (strain CBS 115656)</name>
    <dbReference type="NCBI Taxonomy" id="1448310"/>
    <lineage>
        <taxon>Eukaryota</taxon>
        <taxon>Fungi</taxon>
        <taxon>Dikarya</taxon>
        <taxon>Ascomycota</taxon>
        <taxon>Pezizomycotina</taxon>
        <taxon>Eurotiomycetes</taxon>
        <taxon>Eurotiomycetidae</taxon>
        <taxon>Eurotiales</taxon>
        <taxon>Aspergillaceae</taxon>
        <taxon>Aspergillus</taxon>
        <taxon>Aspergillus subgen. Circumdati</taxon>
    </lineage>
</organism>
<evidence type="ECO:0000313" key="1">
    <source>
        <dbReference type="EMBL" id="PYH39981.1"/>
    </source>
</evidence>
<dbReference type="Proteomes" id="UP000247647">
    <property type="component" value="Unassembled WGS sequence"/>
</dbReference>
<sequence length="587" mass="67028">MAPRTSKMVVAIDFGMTFTSVASAHFEVGQDAFTFQIIHNWPGLTTPTSRLPSVLSYPEGNYQWGSLAYAFKPTYAWFKQLLDRQTPYNEFRDANFERVTNQTLVEPAPGKEPEQMVADFLRGVCLFLMEYLSLLLTPATTLHFWFSTPVVWGDAARMAMREAVHLSGIGSHFPGSVNFTSESESAARYIVEREGDRFQTGDVFCICDVGGYTIDSASYRVFSREPVLRLTQLTESRGLRCGAMTVEMRFLDLMIDRFDKAFEIAFHREGAMASSFMVKFVELKEGYNGTDLEWRLELKLDVIHSRFYDTRTSEILLTPDDLVYIFQAVIDNSIRLMGAQLNEADRESYRHGGCGVKYVCVTGGFINSPYARIRYDEFAKERDVELIIPDHPAIATASGLALLGVHNVAYIKKECARTYGLYHPYLMLTTGDNVERPIIRRIDMMQRTPPKITWLFYKDVSYEENFLYSRRFELLHAVDTTMIKTVTVYAIDKSDPEDKRNMIHPDDLERPAHVDINLSDIQLDHHPRVVRNGKTWCQALIDVNAILCLKKGELNIEFRRMELFVDIARSLPPGDKLLKMSLPGLAT</sequence>
<dbReference type="SUPFAM" id="SSF53067">
    <property type="entry name" value="Actin-like ATPase domain"/>
    <property type="match status" value="2"/>
</dbReference>
<dbReference type="GeneID" id="37129496"/>
<keyword evidence="2" id="KW-1185">Reference proteome</keyword>
<dbReference type="InterPro" id="IPR043129">
    <property type="entry name" value="ATPase_NBD"/>
</dbReference>
<dbReference type="PANTHER" id="PTHR14187">
    <property type="entry name" value="ALPHA KINASE/ELONGATION FACTOR 2 KINASE"/>
    <property type="match status" value="1"/>
</dbReference>
<gene>
    <name evidence="1" type="ORF">BO87DRAFT_421076</name>
</gene>
<dbReference type="EMBL" id="KZ821445">
    <property type="protein sequence ID" value="PYH39981.1"/>
    <property type="molecule type" value="Genomic_DNA"/>
</dbReference>
<protein>
    <recommendedName>
        <fullName evidence="3">Actin-like ATPase domain-containing protein</fullName>
    </recommendedName>
</protein>
<reference evidence="1" key="1">
    <citation type="submission" date="2016-12" db="EMBL/GenBank/DDBJ databases">
        <title>The genomes of Aspergillus section Nigri reveals drivers in fungal speciation.</title>
        <authorList>
            <consortium name="DOE Joint Genome Institute"/>
            <person name="Vesth T.C."/>
            <person name="Nybo J."/>
            <person name="Theobald S."/>
            <person name="Brandl J."/>
            <person name="Frisvad J.C."/>
            <person name="Nielsen K.F."/>
            <person name="Lyhne E.K."/>
            <person name="Kogle M.E."/>
            <person name="Kuo A."/>
            <person name="Riley R."/>
            <person name="Clum A."/>
            <person name="Nolan M."/>
            <person name="Lipzen A."/>
            <person name="Salamov A."/>
            <person name="Henrissat B."/>
            <person name="Wiebenga A."/>
            <person name="De Vries R.P."/>
            <person name="Grigoriev I.V."/>
            <person name="Mortensen U.H."/>
            <person name="Andersen M.R."/>
            <person name="Baker S.E."/>
        </authorList>
    </citation>
    <scope>NUCLEOTIDE SEQUENCE [LARGE SCALE GENOMIC DNA]</scope>
    <source>
        <strain evidence="1">CBS 115656</strain>
    </source>
</reference>
<dbReference type="AlphaFoldDB" id="A0A318YYA8"/>
<accession>A0A318YYA8</accession>
<dbReference type="PANTHER" id="PTHR14187:SF5">
    <property type="entry name" value="HEAT SHOCK 70 KDA PROTEIN 12A"/>
    <property type="match status" value="1"/>
</dbReference>
<proteinExistence type="predicted"/>
<dbReference type="RefSeq" id="XP_025485459.1">
    <property type="nucleotide sequence ID" value="XM_025627040.1"/>
</dbReference>
<dbReference type="CDD" id="cd10170">
    <property type="entry name" value="ASKHA_NBD_HSP70"/>
    <property type="match status" value="1"/>
</dbReference>
<evidence type="ECO:0008006" key="3">
    <source>
        <dbReference type="Google" id="ProtNLM"/>
    </source>
</evidence>
<dbReference type="Gene3D" id="3.30.420.40">
    <property type="match status" value="1"/>
</dbReference>
<dbReference type="OrthoDB" id="2963168at2759"/>